<dbReference type="PANTHER" id="PTHR38344">
    <property type="entry name" value="UPF0753 PROTEIN AQ_863"/>
    <property type="match status" value="1"/>
</dbReference>
<evidence type="ECO:0000256" key="2">
    <source>
        <dbReference type="ARBA" id="ARBA00022475"/>
    </source>
</evidence>
<keyword evidence="2 6" id="KW-1003">Cell membrane</keyword>
<evidence type="ECO:0000256" key="5">
    <source>
        <dbReference type="ARBA" id="ARBA00023136"/>
    </source>
</evidence>
<reference evidence="7 8" key="1">
    <citation type="submission" date="2020-08" db="EMBL/GenBank/DDBJ databases">
        <title>Genomic Encyclopedia of Type Strains, Phase IV (KMG-IV): sequencing the most valuable type-strain genomes for metagenomic binning, comparative biology and taxonomic classification.</title>
        <authorList>
            <person name="Goeker M."/>
        </authorList>
    </citation>
    <scope>NUCLEOTIDE SEQUENCE [LARGE SCALE GENOMIC DNA]</scope>
    <source>
        <strain evidence="7 8">DSM 12141</strain>
    </source>
</reference>
<comment type="function">
    <text evidence="6">Part of an energy-coupled inorganic carbon pump.</text>
</comment>
<protein>
    <recommendedName>
        <fullName evidence="6">Probable inorganic carbon transporter subunit DabA</fullName>
    </recommendedName>
</protein>
<organism evidence="7 8">
    <name type="scientific">Castellaniella defragrans</name>
    <name type="common">Alcaligenes defragrans</name>
    <dbReference type="NCBI Taxonomy" id="75697"/>
    <lineage>
        <taxon>Bacteria</taxon>
        <taxon>Pseudomonadati</taxon>
        <taxon>Pseudomonadota</taxon>
        <taxon>Betaproteobacteria</taxon>
        <taxon>Burkholderiales</taxon>
        <taxon>Alcaligenaceae</taxon>
        <taxon>Castellaniella</taxon>
    </lineage>
</organism>
<evidence type="ECO:0000256" key="1">
    <source>
        <dbReference type="ARBA" id="ARBA00022448"/>
    </source>
</evidence>
<feature type="binding site" evidence="6">
    <location>
        <position position="357"/>
    </location>
    <ligand>
        <name>Zn(2+)</name>
        <dbReference type="ChEBI" id="CHEBI:29105"/>
    </ligand>
</feature>
<keyword evidence="1 6" id="KW-0813">Transport</keyword>
<evidence type="ECO:0000313" key="7">
    <source>
        <dbReference type="EMBL" id="MBB6083493.1"/>
    </source>
</evidence>
<sequence length="840" mass="91304">MSAVLSATVSADAAPAPAAPCDGAALRDAVAHACSGIMPAWPLDQAVAVNPHWRRIGMPIRHVAARLAVLGDFRVFPARDYIRREWAAGRILPADLEAALRVHAGREGGAAAAERCIAELAAAPRVRRAPLLVDLLDDAVQKNRRWPWREAIVFQMSQACATYFDRHQADWRASGSPDLYGFWRESMVGDHGLGARLGLPGLMRHLRGLPLRAQDAMAWALAELELESAAWKDYFEALLLSINGWAAWCAYVGWQKAAAGQDDARLSDLLACRIAWEAVLARAVPPAARSPAVAALGAAWLDVPQRIARAEAELAIDELWQEALEASFQREFARTLRTPAPPPAAASAAPEVQAVFCIDTRSERMRRALEALWPGVETRACAGFFGLPAHYSPLGTEARRPQLPGPAYPSIALRDVATAPGQACADEARTARLGAARRRRLARLDQWLGAVRWPNATFSFVETLGVAYLGRIAHWIRPPAAPRAPADRLGMPAGGREPCRPMVVGLDAGARAELAAGILRTMGLGDRLAPLVILCGHAGHSTNNAHASTLDCGACHGRSGEANARALAHLLNDPQVRAGLSARGLDIPSGTVFMGALHNTTTDEVTGFDLDLLPPAARARWDRMERVFAQAGDRVRRERAPALWMDAGLAPGALLKAFRRRANDGAQTRPEWGLTRNAAFIIGPRERSRGRVLDRVYLHDYDARADPDGTVLEALMTGPMVVTHWLSWQYHASTCDPLHYGAGNKVLHNVVDGHVGVFEGNGGDLRIGLPRQSLHDGDGWYHQPVRLTVVIDAPAASIEGVIARHAELGRLCDNGWLLLWRYEGDELRRYERGRWLPLAV</sequence>
<evidence type="ECO:0000313" key="8">
    <source>
        <dbReference type="Proteomes" id="UP000541136"/>
    </source>
</evidence>
<proteinExistence type="inferred from homology"/>
<dbReference type="EMBL" id="JACHIB010000007">
    <property type="protein sequence ID" value="MBB6083493.1"/>
    <property type="molecule type" value="Genomic_DNA"/>
</dbReference>
<feature type="binding site" evidence="6">
    <location>
        <position position="552"/>
    </location>
    <ligand>
        <name>Zn(2+)</name>
        <dbReference type="ChEBI" id="CHEBI:29105"/>
    </ligand>
</feature>
<comment type="cofactor">
    <cofactor evidence="6">
        <name>Zn(2+)</name>
        <dbReference type="ChEBI" id="CHEBI:29105"/>
    </cofactor>
</comment>
<comment type="caution">
    <text evidence="7">The sequence shown here is derived from an EMBL/GenBank/DDBJ whole genome shotgun (WGS) entry which is preliminary data.</text>
</comment>
<dbReference type="Pfam" id="PF10070">
    <property type="entry name" value="DabA"/>
    <property type="match status" value="1"/>
</dbReference>
<keyword evidence="5 6" id="KW-0472">Membrane</keyword>
<comment type="subunit">
    <text evidence="6">Forms a complex with DabB.</text>
</comment>
<keyword evidence="3 6" id="KW-0479">Metal-binding</keyword>
<dbReference type="AlphaFoldDB" id="A0A7W9WNE9"/>
<comment type="subcellular location">
    <subcellularLocation>
        <location evidence="6">Cell membrane</location>
        <topology evidence="6">Peripheral membrane protein</topology>
    </subcellularLocation>
</comment>
<feature type="binding site" evidence="6">
    <location>
        <position position="537"/>
    </location>
    <ligand>
        <name>Zn(2+)</name>
        <dbReference type="ChEBI" id="CHEBI:29105"/>
    </ligand>
</feature>
<evidence type="ECO:0000256" key="3">
    <source>
        <dbReference type="ARBA" id="ARBA00022723"/>
    </source>
</evidence>
<dbReference type="PANTHER" id="PTHR38344:SF1">
    <property type="entry name" value="INORGANIC CARBON TRANSPORTER SUBUNIT DABA-RELATED"/>
    <property type="match status" value="1"/>
</dbReference>
<dbReference type="GO" id="GO:0005886">
    <property type="term" value="C:plasma membrane"/>
    <property type="evidence" value="ECO:0007669"/>
    <property type="project" value="UniProtKB-SubCell"/>
</dbReference>
<evidence type="ECO:0000256" key="4">
    <source>
        <dbReference type="ARBA" id="ARBA00022833"/>
    </source>
</evidence>
<accession>A0A7W9WNE9</accession>
<gene>
    <name evidence="6" type="primary">dabA</name>
    <name evidence="7" type="ORF">HNR28_001531</name>
</gene>
<dbReference type="GO" id="GO:0008270">
    <property type="term" value="F:zinc ion binding"/>
    <property type="evidence" value="ECO:0007669"/>
    <property type="project" value="UniProtKB-UniRule"/>
</dbReference>
<dbReference type="Proteomes" id="UP000541136">
    <property type="component" value="Unassembled WGS sequence"/>
</dbReference>
<comment type="similarity">
    <text evidence="6">Belongs to the inorganic carbon transporter (TC 9.A.2) DabA family.</text>
</comment>
<name>A0A7W9WNE9_CASDE</name>
<evidence type="ECO:0000256" key="6">
    <source>
        <dbReference type="HAMAP-Rule" id="MF_01871"/>
    </source>
</evidence>
<dbReference type="RefSeq" id="WP_084330801.1">
    <property type="nucleotide sequence ID" value="NZ_JACHIB010000007.1"/>
</dbReference>
<dbReference type="HAMAP" id="MF_01871">
    <property type="entry name" value="DabA"/>
    <property type="match status" value="1"/>
</dbReference>
<feature type="binding site" evidence="6">
    <location>
        <position position="359"/>
    </location>
    <ligand>
        <name>Zn(2+)</name>
        <dbReference type="ChEBI" id="CHEBI:29105"/>
    </ligand>
</feature>
<dbReference type="InterPro" id="IPR018752">
    <property type="entry name" value="DabA"/>
</dbReference>
<keyword evidence="4 6" id="KW-0862">Zinc</keyword>